<dbReference type="AlphaFoldDB" id="A0A0A9C4A0"/>
<reference evidence="2" key="1">
    <citation type="submission" date="2014-09" db="EMBL/GenBank/DDBJ databases">
        <authorList>
            <person name="Magalhaes I.L.F."/>
            <person name="Oliveira U."/>
            <person name="Santos F.R."/>
            <person name="Vidigal T.H.D.A."/>
            <person name="Brescovit A.D."/>
            <person name="Santos A.J."/>
        </authorList>
    </citation>
    <scope>NUCLEOTIDE SEQUENCE</scope>
    <source>
        <tissue evidence="2">Shoot tissue taken approximately 20 cm above the soil surface</tissue>
    </source>
</reference>
<accession>A0A0A9C4A0</accession>
<keyword evidence="1" id="KW-0472">Membrane</keyword>
<organism evidence="2">
    <name type="scientific">Arundo donax</name>
    <name type="common">Giant reed</name>
    <name type="synonym">Donax arundinaceus</name>
    <dbReference type="NCBI Taxonomy" id="35708"/>
    <lineage>
        <taxon>Eukaryota</taxon>
        <taxon>Viridiplantae</taxon>
        <taxon>Streptophyta</taxon>
        <taxon>Embryophyta</taxon>
        <taxon>Tracheophyta</taxon>
        <taxon>Spermatophyta</taxon>
        <taxon>Magnoliopsida</taxon>
        <taxon>Liliopsida</taxon>
        <taxon>Poales</taxon>
        <taxon>Poaceae</taxon>
        <taxon>PACMAD clade</taxon>
        <taxon>Arundinoideae</taxon>
        <taxon>Arundineae</taxon>
        <taxon>Arundo</taxon>
    </lineage>
</organism>
<feature type="transmembrane region" description="Helical" evidence="1">
    <location>
        <begin position="6"/>
        <end position="25"/>
    </location>
</feature>
<name>A0A0A9C4A0_ARUDO</name>
<evidence type="ECO:0000313" key="2">
    <source>
        <dbReference type="EMBL" id="JAD66372.1"/>
    </source>
</evidence>
<reference evidence="2" key="2">
    <citation type="journal article" date="2015" name="Data Brief">
        <title>Shoot transcriptome of the giant reed, Arundo donax.</title>
        <authorList>
            <person name="Barrero R.A."/>
            <person name="Guerrero F.D."/>
            <person name="Moolhuijzen P."/>
            <person name="Goolsby J.A."/>
            <person name="Tidwell J."/>
            <person name="Bellgard S.E."/>
            <person name="Bellgard M.I."/>
        </authorList>
    </citation>
    <scope>NUCLEOTIDE SEQUENCE</scope>
    <source>
        <tissue evidence="2">Shoot tissue taken approximately 20 cm above the soil surface</tissue>
    </source>
</reference>
<proteinExistence type="predicted"/>
<protein>
    <submittedName>
        <fullName evidence="2">Uncharacterized protein</fullName>
    </submittedName>
</protein>
<sequence>MTEQHICIYCFCLFFSHVTIPVLVLSSMKDLSC</sequence>
<evidence type="ECO:0000256" key="1">
    <source>
        <dbReference type="SAM" id="Phobius"/>
    </source>
</evidence>
<dbReference type="EMBL" id="GBRH01231523">
    <property type="protein sequence ID" value="JAD66372.1"/>
    <property type="molecule type" value="Transcribed_RNA"/>
</dbReference>
<keyword evidence="1" id="KW-0812">Transmembrane</keyword>
<keyword evidence="1" id="KW-1133">Transmembrane helix</keyword>